<proteinExistence type="predicted"/>
<dbReference type="VEuPathDB" id="FungiDB:HpaG811249"/>
<protein>
    <submittedName>
        <fullName evidence="1">Uncharacterized protein</fullName>
    </submittedName>
</protein>
<dbReference type="HOGENOM" id="CLU_2627191_0_0_1"/>
<organism evidence="1 2">
    <name type="scientific">Hyaloperonospora arabidopsidis (strain Emoy2)</name>
    <name type="common">Downy mildew agent</name>
    <name type="synonym">Peronospora arabidopsidis</name>
    <dbReference type="NCBI Taxonomy" id="559515"/>
    <lineage>
        <taxon>Eukaryota</taxon>
        <taxon>Sar</taxon>
        <taxon>Stramenopiles</taxon>
        <taxon>Oomycota</taxon>
        <taxon>Peronosporomycetes</taxon>
        <taxon>Peronosporales</taxon>
        <taxon>Peronosporaceae</taxon>
        <taxon>Hyaloperonospora</taxon>
    </lineage>
</organism>
<dbReference type="Proteomes" id="UP000011713">
    <property type="component" value="Unassembled WGS sequence"/>
</dbReference>
<dbReference type="EMBL" id="JH598026">
    <property type="status" value="NOT_ANNOTATED_CDS"/>
    <property type="molecule type" value="Genomic_DNA"/>
</dbReference>
<name>M4BXG8_HYAAE</name>
<dbReference type="EnsemblProtists" id="HpaT811249">
    <property type="protein sequence ID" value="HpaP811249"/>
    <property type="gene ID" value="HpaG811249"/>
</dbReference>
<dbReference type="InParanoid" id="M4BXG8"/>
<dbReference type="AlphaFoldDB" id="M4BXG8"/>
<keyword evidence="2" id="KW-1185">Reference proteome</keyword>
<reference evidence="2" key="1">
    <citation type="journal article" date="2010" name="Science">
        <title>Signatures of adaptation to obligate biotrophy in the Hyaloperonospora arabidopsidis genome.</title>
        <authorList>
            <person name="Baxter L."/>
            <person name="Tripathy S."/>
            <person name="Ishaque N."/>
            <person name="Boot N."/>
            <person name="Cabral A."/>
            <person name="Kemen E."/>
            <person name="Thines M."/>
            <person name="Ah-Fong A."/>
            <person name="Anderson R."/>
            <person name="Badejoko W."/>
            <person name="Bittner-Eddy P."/>
            <person name="Boore J.L."/>
            <person name="Chibucos M.C."/>
            <person name="Coates M."/>
            <person name="Dehal P."/>
            <person name="Delehaunty K."/>
            <person name="Dong S."/>
            <person name="Downton P."/>
            <person name="Dumas B."/>
            <person name="Fabro G."/>
            <person name="Fronick C."/>
            <person name="Fuerstenberg S.I."/>
            <person name="Fulton L."/>
            <person name="Gaulin E."/>
            <person name="Govers F."/>
            <person name="Hughes L."/>
            <person name="Humphray S."/>
            <person name="Jiang R.H."/>
            <person name="Judelson H."/>
            <person name="Kamoun S."/>
            <person name="Kyung K."/>
            <person name="Meijer H."/>
            <person name="Minx P."/>
            <person name="Morris P."/>
            <person name="Nelson J."/>
            <person name="Phuntumart V."/>
            <person name="Qutob D."/>
            <person name="Rehmany A."/>
            <person name="Rougon-Cardoso A."/>
            <person name="Ryden P."/>
            <person name="Torto-Alalibo T."/>
            <person name="Studholme D."/>
            <person name="Wang Y."/>
            <person name="Win J."/>
            <person name="Wood J."/>
            <person name="Clifton S.W."/>
            <person name="Rogers J."/>
            <person name="Van den Ackerveken G."/>
            <person name="Jones J.D."/>
            <person name="McDowell J.M."/>
            <person name="Beynon J."/>
            <person name="Tyler B.M."/>
        </authorList>
    </citation>
    <scope>NUCLEOTIDE SEQUENCE [LARGE SCALE GENOMIC DNA]</scope>
    <source>
        <strain evidence="2">Emoy2</strain>
    </source>
</reference>
<accession>M4BXG8</accession>
<evidence type="ECO:0000313" key="2">
    <source>
        <dbReference type="Proteomes" id="UP000011713"/>
    </source>
</evidence>
<evidence type="ECO:0000313" key="1">
    <source>
        <dbReference type="EnsemblProtists" id="HpaP811249"/>
    </source>
</evidence>
<reference evidence="1" key="2">
    <citation type="submission" date="2015-06" db="UniProtKB">
        <authorList>
            <consortium name="EnsemblProtists"/>
        </authorList>
    </citation>
    <scope>IDENTIFICATION</scope>
    <source>
        <strain evidence="1">Emoy2</strain>
    </source>
</reference>
<sequence length="78" mass="8947">MLRIQKSFRGKTNHIADGPYTIVAVHSNGTLTPDKGITQQQVSIRHRPVTNHAVFYRMLQLDRQSYSVSISNWSWFCG</sequence>